<dbReference type="Proteomes" id="UP000004956">
    <property type="component" value="Unassembled WGS sequence"/>
</dbReference>
<dbReference type="Gene3D" id="1.10.1130.10">
    <property type="entry name" value="Flavocytochrome C3, Chain A"/>
    <property type="match status" value="1"/>
</dbReference>
<dbReference type="PANTHER" id="PTHR30633">
    <property type="entry name" value="CYTOCHROME C-552 RESPIRATORY NITRITE REDUCTASE"/>
    <property type="match status" value="1"/>
</dbReference>
<dbReference type="CDD" id="cd00548">
    <property type="entry name" value="NrfA-like"/>
    <property type="match status" value="1"/>
</dbReference>
<protein>
    <recommendedName>
        <fullName evidence="3">nitrite reductase (cytochrome; ammonia-forming)</fullName>
        <ecNumber evidence="3">1.7.2.2</ecNumber>
    </recommendedName>
</protein>
<organism evidence="12 13">
    <name type="scientific">Sutterella parvirubra YIT 11816</name>
    <dbReference type="NCBI Taxonomy" id="762967"/>
    <lineage>
        <taxon>Bacteria</taxon>
        <taxon>Pseudomonadati</taxon>
        <taxon>Pseudomonadota</taxon>
        <taxon>Betaproteobacteria</taxon>
        <taxon>Burkholderiales</taxon>
        <taxon>Sutterellaceae</taxon>
        <taxon>Sutterella</taxon>
    </lineage>
</organism>
<keyword evidence="5" id="KW-0479">Metal-binding</keyword>
<sequence>MHHQTKHLAALIAAIGLSAATGAWAAPDLSACQTCHADLTKTHASAGHKDVACTTCHGGVEDHLKNMKQRPTVSMDPATCGACHQDQYKSLFTVSDRPARQSKKAAEGPAPDPFFDRAMGAHGFTKEHDLPRAHTFMAIDQFIVDRAFGGRFEPKEGWLYTTLEGGKSYKVWDVLKDNHPENNEHKPFKPGTAAAGNAVCWTCKSSDLMLDWAYMGDKVEGAAFNRGSNAVDVVRKVNHAINCNFCHDPHNTKPRIIRDALIESIERKDGPNVWHEVAAHKTDVEVKDMGVRGFTRKVGYLAKPDANLMCAQCHVEYICNPGIDAKTGEKIGMDNRLTNHFPMVNADQIEAYYEKIGYRDFVHPLTGAKLVKMQHPDFETYLGSKHDKAGATCQNCHMPKVKDEKTGKTYTLHWATSPRHYLKETCLSCHKDKTEAQMTSAIDAMHGYYTGKLREAESRMDEMFNAFELALAVGVDEKALEEARKLHSTAHVNWEYWTAVNGAWFHNPDQAVRSLAKAAKAAQDATAILRKAMAEKQKK</sequence>
<gene>
    <name evidence="12" type="ORF">HMPREF9440_01268</name>
</gene>
<dbReference type="RefSeq" id="WP_008542152.1">
    <property type="nucleotide sequence ID" value="NZ_JH604955.1"/>
</dbReference>
<comment type="catalytic activity">
    <reaction evidence="10">
        <text>6 Fe(III)-[cytochrome c] + NH4(+) + 2 H2O = 6 Fe(II)-[cytochrome c] + nitrite + 8 H(+)</text>
        <dbReference type="Rhea" id="RHEA:13089"/>
        <dbReference type="Rhea" id="RHEA-COMP:10350"/>
        <dbReference type="Rhea" id="RHEA-COMP:14399"/>
        <dbReference type="ChEBI" id="CHEBI:15377"/>
        <dbReference type="ChEBI" id="CHEBI:15378"/>
        <dbReference type="ChEBI" id="CHEBI:16301"/>
        <dbReference type="ChEBI" id="CHEBI:28938"/>
        <dbReference type="ChEBI" id="CHEBI:29033"/>
        <dbReference type="ChEBI" id="CHEBI:29034"/>
        <dbReference type="EC" id="1.7.2.2"/>
    </reaction>
</comment>
<name>H3KEV4_9BURK</name>
<evidence type="ECO:0000256" key="3">
    <source>
        <dbReference type="ARBA" id="ARBA00011887"/>
    </source>
</evidence>
<evidence type="ECO:0000256" key="1">
    <source>
        <dbReference type="ARBA" id="ARBA00004196"/>
    </source>
</evidence>
<keyword evidence="7" id="KW-0106">Calcium</keyword>
<evidence type="ECO:0000256" key="6">
    <source>
        <dbReference type="ARBA" id="ARBA00022729"/>
    </source>
</evidence>
<keyword evidence="13" id="KW-1185">Reference proteome</keyword>
<evidence type="ECO:0000256" key="7">
    <source>
        <dbReference type="ARBA" id="ARBA00022837"/>
    </source>
</evidence>
<evidence type="ECO:0000313" key="12">
    <source>
        <dbReference type="EMBL" id="EHY31355.1"/>
    </source>
</evidence>
<dbReference type="OrthoDB" id="9780421at2"/>
<dbReference type="SUPFAM" id="SSF48695">
    <property type="entry name" value="Multiheme cytochromes"/>
    <property type="match status" value="2"/>
</dbReference>
<dbReference type="EC" id="1.7.2.2" evidence="3"/>
<dbReference type="GO" id="GO:0046872">
    <property type="term" value="F:metal ion binding"/>
    <property type="evidence" value="ECO:0007669"/>
    <property type="project" value="UniProtKB-KW"/>
</dbReference>
<dbReference type="PANTHER" id="PTHR30633:SF0">
    <property type="entry name" value="CYTOCHROME C-552"/>
    <property type="match status" value="1"/>
</dbReference>
<evidence type="ECO:0000256" key="5">
    <source>
        <dbReference type="ARBA" id="ARBA00022723"/>
    </source>
</evidence>
<dbReference type="STRING" id="762967.HMPREF9440_01268"/>
<keyword evidence="6 11" id="KW-0732">Signal</keyword>
<evidence type="ECO:0000256" key="11">
    <source>
        <dbReference type="SAM" id="SignalP"/>
    </source>
</evidence>
<dbReference type="EMBL" id="AFBQ01000175">
    <property type="protein sequence ID" value="EHY31355.1"/>
    <property type="molecule type" value="Genomic_DNA"/>
</dbReference>
<feature type="signal peptide" evidence="11">
    <location>
        <begin position="1"/>
        <end position="25"/>
    </location>
</feature>
<evidence type="ECO:0000256" key="8">
    <source>
        <dbReference type="ARBA" id="ARBA00023002"/>
    </source>
</evidence>
<evidence type="ECO:0000256" key="9">
    <source>
        <dbReference type="ARBA" id="ARBA00023004"/>
    </source>
</evidence>
<reference evidence="12 13" key="1">
    <citation type="submission" date="2011-11" db="EMBL/GenBank/DDBJ databases">
        <authorList>
            <person name="Weinstock G."/>
            <person name="Sodergren E."/>
            <person name="Clifton S."/>
            <person name="Fulton L."/>
            <person name="Fulton B."/>
            <person name="Courtney L."/>
            <person name="Fronick C."/>
            <person name="Harrison M."/>
            <person name="Strong C."/>
            <person name="Farmer C."/>
            <person name="Delahaunty K."/>
            <person name="Markovic C."/>
            <person name="Hall O."/>
            <person name="Minx P."/>
            <person name="Tomlinson C."/>
            <person name="Mitreva M."/>
            <person name="Hou S."/>
            <person name="Chen J."/>
            <person name="Wollam A."/>
            <person name="Pepin K.H."/>
            <person name="Johnson M."/>
            <person name="Bhonagiri V."/>
            <person name="Zhang X."/>
            <person name="Suruliraj S."/>
            <person name="Warren W."/>
            <person name="Chinwalla A."/>
            <person name="Mardis E.R."/>
            <person name="Wilson R.K."/>
        </authorList>
    </citation>
    <scope>NUCLEOTIDE SEQUENCE [LARGE SCALE GENOMIC DNA]</scope>
    <source>
        <strain evidence="12 13">YIT 11816</strain>
    </source>
</reference>
<dbReference type="AlphaFoldDB" id="H3KEV4"/>
<feature type="chain" id="PRO_5003588888" description="nitrite reductase (cytochrome; ammonia-forming)" evidence="11">
    <location>
        <begin position="26"/>
        <end position="539"/>
    </location>
</feature>
<comment type="caution">
    <text evidence="12">The sequence shown here is derived from an EMBL/GenBank/DDBJ whole genome shotgun (WGS) entry which is preliminary data.</text>
</comment>
<dbReference type="HOGENOM" id="CLU_510704_0_0_4"/>
<comment type="similarity">
    <text evidence="2">Belongs to the cytochrome c-552 family.</text>
</comment>
<accession>H3KEV4</accession>
<dbReference type="GO" id="GO:0042279">
    <property type="term" value="F:nitrite reductase (cytochrome, ammonia-forming) activity"/>
    <property type="evidence" value="ECO:0007669"/>
    <property type="project" value="UniProtKB-EC"/>
</dbReference>
<dbReference type="Pfam" id="PF02335">
    <property type="entry name" value="Cytochrom_C552"/>
    <property type="match status" value="1"/>
</dbReference>
<keyword evidence="4" id="KW-0349">Heme</keyword>
<evidence type="ECO:0000256" key="10">
    <source>
        <dbReference type="ARBA" id="ARBA00049131"/>
    </source>
</evidence>
<keyword evidence="9" id="KW-0408">Iron</keyword>
<dbReference type="GO" id="GO:0030288">
    <property type="term" value="C:outer membrane-bounded periplasmic space"/>
    <property type="evidence" value="ECO:0007669"/>
    <property type="project" value="TreeGrafter"/>
</dbReference>
<dbReference type="GO" id="GO:0020037">
    <property type="term" value="F:heme binding"/>
    <property type="evidence" value="ECO:0007669"/>
    <property type="project" value="TreeGrafter"/>
</dbReference>
<dbReference type="InterPro" id="IPR003321">
    <property type="entry name" value="Cyt_c552"/>
</dbReference>
<dbReference type="Gene3D" id="1.20.140.10">
    <property type="entry name" value="Butyryl-CoA Dehydrogenase, subunit A, domain 3"/>
    <property type="match status" value="1"/>
</dbReference>
<evidence type="ECO:0000313" key="13">
    <source>
        <dbReference type="Proteomes" id="UP000004956"/>
    </source>
</evidence>
<proteinExistence type="inferred from homology"/>
<evidence type="ECO:0000256" key="4">
    <source>
        <dbReference type="ARBA" id="ARBA00022617"/>
    </source>
</evidence>
<comment type="subcellular location">
    <subcellularLocation>
        <location evidence="1">Cell envelope</location>
    </subcellularLocation>
</comment>
<evidence type="ECO:0000256" key="2">
    <source>
        <dbReference type="ARBA" id="ARBA00009288"/>
    </source>
</evidence>
<keyword evidence="8" id="KW-0560">Oxidoreductase</keyword>
<dbReference type="InterPro" id="IPR036280">
    <property type="entry name" value="Multihaem_cyt_sf"/>
</dbReference>
<dbReference type="PATRIC" id="fig|762967.3.peg.1001"/>
<dbReference type="Gene3D" id="1.10.287.3080">
    <property type="match status" value="1"/>
</dbReference>
<dbReference type="GO" id="GO:0019645">
    <property type="term" value="P:anaerobic electron transport chain"/>
    <property type="evidence" value="ECO:0007669"/>
    <property type="project" value="TreeGrafter"/>
</dbReference>